<name>A0A485KE88_9STRA</name>
<evidence type="ECO:0000313" key="8">
    <source>
        <dbReference type="Proteomes" id="UP000332933"/>
    </source>
</evidence>
<feature type="region of interest" description="Disordered" evidence="5">
    <location>
        <begin position="293"/>
        <end position="312"/>
    </location>
</feature>
<dbReference type="PANTHER" id="PTHR35678">
    <property type="entry name" value="PROTEIN STPG4"/>
    <property type="match status" value="1"/>
</dbReference>
<sequence length="370" mass="40157">MFLDEASRMQNFRQVGTKASGQLKKGPGMTRHQVPDVPRATSSIPSKFETILNSGERETNAFGSRTNRFGEVENELPGPGAYYKPPTLLVTTATSGSVSTKGMGTGFVSKVRRFNDRPTMPVPGPGQYSTTISEKPTFNRRIGLSSFAPVERSSNQSAGNVPGPGEYYHHNQELDSHMEKGNRSVFASRTTRGFVPRVEGPAPGQYENVLALEREVQKHTKHTQGIFKSNVRRVMTPSSQVPGPGTYGVEKAEKCLHQDTIAQAQASSMFKRGSADRFGYSVERKGDVLEVPGAKDRYDTSSSRARATGPGAYATETEQAASAAAANSVFKSSVKRGYIEKTSKAPGPAFYKPSSPAKKSHLLNGTKKWL</sequence>
<feature type="region of interest" description="Disordered" evidence="5">
    <location>
        <begin position="343"/>
        <end position="370"/>
    </location>
</feature>
<reference evidence="7 8" key="1">
    <citation type="submission" date="2019-03" db="EMBL/GenBank/DDBJ databases">
        <authorList>
            <person name="Gaulin E."/>
            <person name="Dumas B."/>
        </authorList>
    </citation>
    <scope>NUCLEOTIDE SEQUENCE [LARGE SCALE GENOMIC DNA]</scope>
    <source>
        <strain evidence="7">CBS 568.67</strain>
    </source>
</reference>
<proteinExistence type="predicted"/>
<dbReference type="GO" id="GO:0005737">
    <property type="term" value="C:cytoplasm"/>
    <property type="evidence" value="ECO:0007669"/>
    <property type="project" value="UniProtKB-SubCell"/>
</dbReference>
<accession>A0A485KE88</accession>
<evidence type="ECO:0000256" key="1">
    <source>
        <dbReference type="ARBA" id="ARBA00004123"/>
    </source>
</evidence>
<keyword evidence="3" id="KW-0963">Cytoplasm</keyword>
<reference evidence="6" key="2">
    <citation type="submission" date="2019-06" db="EMBL/GenBank/DDBJ databases">
        <title>Genomics analysis of Aphanomyces spp. identifies a new class of oomycete effector associated with host adaptation.</title>
        <authorList>
            <person name="Gaulin E."/>
        </authorList>
    </citation>
    <scope>NUCLEOTIDE SEQUENCE</scope>
    <source>
        <strain evidence="6">CBS 578.67</strain>
    </source>
</reference>
<dbReference type="InterPro" id="IPR010736">
    <property type="entry name" value="SHIPPO-rpt"/>
</dbReference>
<feature type="compositionally biased region" description="Polar residues" evidence="5">
    <location>
        <begin position="8"/>
        <end position="20"/>
    </location>
</feature>
<dbReference type="GO" id="GO:0042393">
    <property type="term" value="F:histone binding"/>
    <property type="evidence" value="ECO:0007669"/>
    <property type="project" value="TreeGrafter"/>
</dbReference>
<dbReference type="AlphaFoldDB" id="A0A485KE88"/>
<dbReference type="Pfam" id="PF07004">
    <property type="entry name" value="SHIPPO-rpt"/>
    <property type="match status" value="2"/>
</dbReference>
<comment type="subcellular location">
    <subcellularLocation>
        <location evidence="2">Cytoplasm</location>
    </subcellularLocation>
    <subcellularLocation>
        <location evidence="1">Nucleus</location>
    </subcellularLocation>
</comment>
<evidence type="ECO:0000313" key="7">
    <source>
        <dbReference type="EMBL" id="VFT80284.1"/>
    </source>
</evidence>
<feature type="region of interest" description="Disordered" evidence="5">
    <location>
        <begin position="1"/>
        <end position="41"/>
    </location>
</feature>
<dbReference type="EMBL" id="VJMH01000503">
    <property type="protein sequence ID" value="KAF0715886.1"/>
    <property type="molecule type" value="Genomic_DNA"/>
</dbReference>
<dbReference type="GO" id="GO:0003682">
    <property type="term" value="F:chromatin binding"/>
    <property type="evidence" value="ECO:0007669"/>
    <property type="project" value="TreeGrafter"/>
</dbReference>
<dbReference type="GO" id="GO:0044727">
    <property type="term" value="P:epigenetic programing of male pronucleus"/>
    <property type="evidence" value="ECO:0007669"/>
    <property type="project" value="TreeGrafter"/>
</dbReference>
<dbReference type="GO" id="GO:0005634">
    <property type="term" value="C:nucleus"/>
    <property type="evidence" value="ECO:0007669"/>
    <property type="project" value="UniProtKB-SubCell"/>
</dbReference>
<evidence type="ECO:0000313" key="6">
    <source>
        <dbReference type="EMBL" id="KAF0715886.1"/>
    </source>
</evidence>
<dbReference type="EMBL" id="CAADRA010000503">
    <property type="protein sequence ID" value="VFT80284.1"/>
    <property type="molecule type" value="Genomic_DNA"/>
</dbReference>
<gene>
    <name evidence="7" type="primary">Aste57867_3108</name>
    <name evidence="6" type="ORF">As57867_003099</name>
    <name evidence="7" type="ORF">ASTE57867_3108</name>
</gene>
<dbReference type="PANTHER" id="PTHR35678:SF1">
    <property type="entry name" value="PROTEIN STPG4"/>
    <property type="match status" value="1"/>
</dbReference>
<evidence type="ECO:0000256" key="5">
    <source>
        <dbReference type="SAM" id="MobiDB-lite"/>
    </source>
</evidence>
<evidence type="ECO:0000256" key="3">
    <source>
        <dbReference type="ARBA" id="ARBA00022490"/>
    </source>
</evidence>
<evidence type="ECO:0000256" key="4">
    <source>
        <dbReference type="ARBA" id="ARBA00023242"/>
    </source>
</evidence>
<dbReference type="OrthoDB" id="186871at2759"/>
<keyword evidence="4" id="KW-0539">Nucleus</keyword>
<evidence type="ECO:0000256" key="2">
    <source>
        <dbReference type="ARBA" id="ARBA00004496"/>
    </source>
</evidence>
<protein>
    <submittedName>
        <fullName evidence="7">Aste57867_3108 protein</fullName>
    </submittedName>
</protein>
<dbReference type="Proteomes" id="UP000332933">
    <property type="component" value="Unassembled WGS sequence"/>
</dbReference>
<keyword evidence="8" id="KW-1185">Reference proteome</keyword>
<organism evidence="7 8">
    <name type="scientific">Aphanomyces stellatus</name>
    <dbReference type="NCBI Taxonomy" id="120398"/>
    <lineage>
        <taxon>Eukaryota</taxon>
        <taxon>Sar</taxon>
        <taxon>Stramenopiles</taxon>
        <taxon>Oomycota</taxon>
        <taxon>Saprolegniomycetes</taxon>
        <taxon>Saprolegniales</taxon>
        <taxon>Verrucalvaceae</taxon>
        <taxon>Aphanomyces</taxon>
    </lineage>
</organism>